<accession>A0A6J4RU32</accession>
<gene>
    <name evidence="1" type="ORF">AVDCRST_MAG39-50</name>
</gene>
<evidence type="ECO:0000313" key="1">
    <source>
        <dbReference type="EMBL" id="CAA9479228.1"/>
    </source>
</evidence>
<name>A0A6J4RU32_9SPHN</name>
<sequence length="41" mass="4320">MGTVIIIVVRIVVVVDEIPTDQVVDVAVGIVVRPILPARVG</sequence>
<protein>
    <submittedName>
        <fullName evidence="1">Uncharacterized protein</fullName>
    </submittedName>
</protein>
<dbReference type="EMBL" id="CADCVW010000004">
    <property type="protein sequence ID" value="CAA9479228.1"/>
    <property type="molecule type" value="Genomic_DNA"/>
</dbReference>
<organism evidence="1">
    <name type="scientific">uncultured Sphingomonadaceae bacterium</name>
    <dbReference type="NCBI Taxonomy" id="169976"/>
    <lineage>
        <taxon>Bacteria</taxon>
        <taxon>Pseudomonadati</taxon>
        <taxon>Pseudomonadota</taxon>
        <taxon>Alphaproteobacteria</taxon>
        <taxon>Sphingomonadales</taxon>
        <taxon>Sphingomonadaceae</taxon>
        <taxon>environmental samples</taxon>
    </lineage>
</organism>
<proteinExistence type="predicted"/>
<reference evidence="1" key="1">
    <citation type="submission" date="2020-02" db="EMBL/GenBank/DDBJ databases">
        <authorList>
            <person name="Meier V. D."/>
        </authorList>
    </citation>
    <scope>NUCLEOTIDE SEQUENCE</scope>
    <source>
        <strain evidence="1">AVDCRST_MAG39</strain>
    </source>
</reference>
<dbReference type="AlphaFoldDB" id="A0A6J4RU32"/>